<dbReference type="Gene3D" id="3.40.50.1820">
    <property type="entry name" value="alpha/beta hydrolase"/>
    <property type="match status" value="1"/>
</dbReference>
<dbReference type="GO" id="GO:0016787">
    <property type="term" value="F:hydrolase activity"/>
    <property type="evidence" value="ECO:0007669"/>
    <property type="project" value="UniProtKB-KW"/>
</dbReference>
<sequence length="313" mass="35331">MPGHPDNRLPAPPVPDHIHRVRNGEIELAVFEYGRPDGVPVVLVHGWPDTHHLWDGVIPLLAEHFRVFAYDTRGYGESSAPREVAAYRLDRLATDFFAVVEHVSPEEPVHVIAHDWGSVQIWEAVCEPGADEYVRSFTSISGPNLDHLARFLRTPLRQPSPRALWHTLAQALSSAYTAFFMLPWLPDLFFRLAGSPRVWKLFLRLVEGTRPEQVHVADTLRRDMISGLRFYRANIVPRLAGPRERTTTVPVQLVVSTRDIAVRPAGYAEYARWTSDLVRHDLPRGHWLPFSDPAAIAGLAETFIATHSTFSGK</sequence>
<dbReference type="PRINTS" id="PR00412">
    <property type="entry name" value="EPOXHYDRLASE"/>
</dbReference>
<dbReference type="Pfam" id="PF00561">
    <property type="entry name" value="Abhydrolase_1"/>
    <property type="match status" value="1"/>
</dbReference>
<dbReference type="InterPro" id="IPR029058">
    <property type="entry name" value="AB_hydrolase_fold"/>
</dbReference>
<evidence type="ECO:0000256" key="1">
    <source>
        <dbReference type="ARBA" id="ARBA00022801"/>
    </source>
</evidence>
<organism evidence="3 4">
    <name type="scientific">Nocardia stercoris</name>
    <dbReference type="NCBI Taxonomy" id="2483361"/>
    <lineage>
        <taxon>Bacteria</taxon>
        <taxon>Bacillati</taxon>
        <taxon>Actinomycetota</taxon>
        <taxon>Actinomycetes</taxon>
        <taxon>Mycobacteriales</taxon>
        <taxon>Nocardiaceae</taxon>
        <taxon>Nocardia</taxon>
    </lineage>
</organism>
<reference evidence="3 4" key="1">
    <citation type="submission" date="2018-10" db="EMBL/GenBank/DDBJ databases">
        <title>Isolation from cow dung.</title>
        <authorList>
            <person name="Ling L."/>
        </authorList>
    </citation>
    <scope>NUCLEOTIDE SEQUENCE [LARGE SCALE GENOMIC DNA]</scope>
    <source>
        <strain evidence="3 4">NEAU-LL90</strain>
    </source>
</reference>
<dbReference type="SUPFAM" id="SSF53474">
    <property type="entry name" value="alpha/beta-Hydrolases"/>
    <property type="match status" value="1"/>
</dbReference>
<feature type="domain" description="AB hydrolase-1" evidence="2">
    <location>
        <begin position="40"/>
        <end position="292"/>
    </location>
</feature>
<proteinExistence type="predicted"/>
<evidence type="ECO:0000313" key="3">
    <source>
        <dbReference type="EMBL" id="RMI29926.1"/>
    </source>
</evidence>
<dbReference type="InterPro" id="IPR000639">
    <property type="entry name" value="Epox_hydrolase-like"/>
</dbReference>
<evidence type="ECO:0000313" key="4">
    <source>
        <dbReference type="Proteomes" id="UP000279275"/>
    </source>
</evidence>
<protein>
    <submittedName>
        <fullName evidence="3">Alpha/beta fold hydrolase</fullName>
    </submittedName>
</protein>
<dbReference type="PANTHER" id="PTHR43329">
    <property type="entry name" value="EPOXIDE HYDROLASE"/>
    <property type="match status" value="1"/>
</dbReference>
<gene>
    <name evidence="3" type="ORF">EBN03_24365</name>
</gene>
<name>A0A3M2KZ62_9NOCA</name>
<keyword evidence="1 3" id="KW-0378">Hydrolase</keyword>
<dbReference type="OrthoDB" id="4220752at2"/>
<dbReference type="EMBL" id="RFFH01000012">
    <property type="protein sequence ID" value="RMI29926.1"/>
    <property type="molecule type" value="Genomic_DNA"/>
</dbReference>
<dbReference type="AlphaFoldDB" id="A0A3M2KZ62"/>
<dbReference type="Proteomes" id="UP000279275">
    <property type="component" value="Unassembled WGS sequence"/>
</dbReference>
<keyword evidence="4" id="KW-1185">Reference proteome</keyword>
<dbReference type="RefSeq" id="WP_122190440.1">
    <property type="nucleotide sequence ID" value="NZ_RFFH01000012.1"/>
</dbReference>
<dbReference type="InterPro" id="IPR000073">
    <property type="entry name" value="AB_hydrolase_1"/>
</dbReference>
<comment type="caution">
    <text evidence="3">The sequence shown here is derived from an EMBL/GenBank/DDBJ whole genome shotgun (WGS) entry which is preliminary data.</text>
</comment>
<accession>A0A3M2KZ62</accession>
<evidence type="ECO:0000259" key="2">
    <source>
        <dbReference type="Pfam" id="PF00561"/>
    </source>
</evidence>